<comment type="caution">
    <text evidence="6">The sequence shown here is derived from an EMBL/GenBank/DDBJ whole genome shotgun (WGS) entry which is preliminary data.</text>
</comment>
<dbReference type="Gene3D" id="3.20.20.70">
    <property type="entry name" value="Aldolase class I"/>
    <property type="match status" value="1"/>
</dbReference>
<dbReference type="InterPro" id="IPR013785">
    <property type="entry name" value="Aldolase_TIM"/>
</dbReference>
<evidence type="ECO:0000256" key="1">
    <source>
        <dbReference type="ARBA" id="ARBA00004761"/>
    </source>
</evidence>
<evidence type="ECO:0000256" key="4">
    <source>
        <dbReference type="ARBA" id="ARBA00023239"/>
    </source>
</evidence>
<name>A0A0C2CVX3_9BACT</name>
<evidence type="ECO:0000313" key="7">
    <source>
        <dbReference type="Proteomes" id="UP000031599"/>
    </source>
</evidence>
<evidence type="ECO:0000313" key="6">
    <source>
        <dbReference type="EMBL" id="KIG13765.1"/>
    </source>
</evidence>
<dbReference type="EMBL" id="JMCC02000089">
    <property type="protein sequence ID" value="KIG13765.1"/>
    <property type="molecule type" value="Genomic_DNA"/>
</dbReference>
<comment type="subunit">
    <text evidence="3">Homotrimer.</text>
</comment>
<organism evidence="6 7">
    <name type="scientific">Enhygromyxa salina</name>
    <dbReference type="NCBI Taxonomy" id="215803"/>
    <lineage>
        <taxon>Bacteria</taxon>
        <taxon>Pseudomonadati</taxon>
        <taxon>Myxococcota</taxon>
        <taxon>Polyangia</taxon>
        <taxon>Nannocystales</taxon>
        <taxon>Nannocystaceae</taxon>
        <taxon>Enhygromyxa</taxon>
    </lineage>
</organism>
<evidence type="ECO:0000256" key="3">
    <source>
        <dbReference type="ARBA" id="ARBA00011233"/>
    </source>
</evidence>
<dbReference type="PANTHER" id="PTHR30246">
    <property type="entry name" value="2-KETO-3-DEOXY-6-PHOSPHOGLUCONATE ALDOLASE"/>
    <property type="match status" value="1"/>
</dbReference>
<sequence length="216" mass="22736">MTPAQFVEQLGRVRVSAILRANDQRKASEAMSAALRGGFEIIEFTLTIPGVYELISEFSQREGVIVGAGTVLDVDQARLAVEAGARFLVSPVVDEAVIAAAGALGVAAMPGTHTPTEMFRAHRAGAQLCKLFPAPAGGPSWLRSVLGPLPFLKVVPTNGIDLENMDQWFAAGAWAGGFVASLFGPDVDAGNWDAIEARARAIVARAQDEGNKPQPT</sequence>
<gene>
    <name evidence="6" type="ORF">DB30_07611</name>
</gene>
<dbReference type="PANTHER" id="PTHR30246:SF1">
    <property type="entry name" value="2-DEHYDRO-3-DEOXY-6-PHOSPHOGALACTONATE ALDOLASE-RELATED"/>
    <property type="match status" value="1"/>
</dbReference>
<evidence type="ECO:0000256" key="5">
    <source>
        <dbReference type="ARBA" id="ARBA00023277"/>
    </source>
</evidence>
<dbReference type="CDD" id="cd00452">
    <property type="entry name" value="KDPG_aldolase"/>
    <property type="match status" value="1"/>
</dbReference>
<evidence type="ECO:0000256" key="2">
    <source>
        <dbReference type="ARBA" id="ARBA00006906"/>
    </source>
</evidence>
<dbReference type="Proteomes" id="UP000031599">
    <property type="component" value="Unassembled WGS sequence"/>
</dbReference>
<keyword evidence="4" id="KW-0456">Lyase</keyword>
<protein>
    <submittedName>
        <fullName evidence="6">4-hydroxy-2-oxoglutarate aldolase</fullName>
    </submittedName>
</protein>
<dbReference type="AlphaFoldDB" id="A0A0C2CVX3"/>
<dbReference type="SUPFAM" id="SSF51569">
    <property type="entry name" value="Aldolase"/>
    <property type="match status" value="1"/>
</dbReference>
<accession>A0A0C2CVX3</accession>
<dbReference type="Pfam" id="PF01081">
    <property type="entry name" value="Aldolase"/>
    <property type="match status" value="1"/>
</dbReference>
<dbReference type="InterPro" id="IPR000887">
    <property type="entry name" value="Aldlse_KDPG_KHG"/>
</dbReference>
<dbReference type="GO" id="GO:0016829">
    <property type="term" value="F:lyase activity"/>
    <property type="evidence" value="ECO:0007669"/>
    <property type="project" value="UniProtKB-KW"/>
</dbReference>
<comment type="pathway">
    <text evidence="1">Carbohydrate acid metabolism.</text>
</comment>
<dbReference type="RefSeq" id="WP_165704002.1">
    <property type="nucleotide sequence ID" value="NZ_JMCC02000089.1"/>
</dbReference>
<proteinExistence type="inferred from homology"/>
<reference evidence="6 7" key="1">
    <citation type="submission" date="2014-12" db="EMBL/GenBank/DDBJ databases">
        <title>Genome assembly of Enhygromyxa salina DSM 15201.</title>
        <authorList>
            <person name="Sharma G."/>
            <person name="Subramanian S."/>
        </authorList>
    </citation>
    <scope>NUCLEOTIDE SEQUENCE [LARGE SCALE GENOMIC DNA]</scope>
    <source>
        <strain evidence="6 7">DSM 15201</strain>
    </source>
</reference>
<comment type="similarity">
    <text evidence="2">Belongs to the KHG/KDPG aldolase family.</text>
</comment>
<keyword evidence="5" id="KW-0119">Carbohydrate metabolism</keyword>